<dbReference type="EMBL" id="JAODUP010001313">
    <property type="protein sequence ID" value="KAK2140562.1"/>
    <property type="molecule type" value="Genomic_DNA"/>
</dbReference>
<dbReference type="AlphaFoldDB" id="A0AAD9ITA2"/>
<feature type="domain" description="Fibronectin type-III" evidence="8">
    <location>
        <begin position="518"/>
        <end position="621"/>
    </location>
</feature>
<evidence type="ECO:0000259" key="7">
    <source>
        <dbReference type="PROSITE" id="PS50835"/>
    </source>
</evidence>
<evidence type="ECO:0000256" key="3">
    <source>
        <dbReference type="ARBA" id="ARBA00023157"/>
    </source>
</evidence>
<dbReference type="InterPro" id="IPR036179">
    <property type="entry name" value="Ig-like_dom_sf"/>
</dbReference>
<feature type="domain" description="Ig-like" evidence="7">
    <location>
        <begin position="206"/>
        <end position="301"/>
    </location>
</feature>
<dbReference type="PROSITE" id="PS50835">
    <property type="entry name" value="IG_LIKE"/>
    <property type="match status" value="1"/>
</dbReference>
<dbReference type="InterPro" id="IPR013783">
    <property type="entry name" value="Ig-like_fold"/>
</dbReference>
<dbReference type="GO" id="GO:0005886">
    <property type="term" value="C:plasma membrane"/>
    <property type="evidence" value="ECO:0007669"/>
    <property type="project" value="TreeGrafter"/>
</dbReference>
<sequence length="757" mass="84479">MVRHFNEGIYRRVLTIWRMRSKQTEGHCPSSWYNTGKSLKGLKRNHESVVPTPRARSGRPRKTTKRKDRYLLRLCRNGEDLDIDIDIDRFGIFSSDLILALLKESGTLISTSDSVIKGSRDSNICFNRHGWTIDGLPLMMQRFAMVMSRSSNMLYKIINITLPRESTHADLRHYGLPNAGQWQCKVGNLVGNTTAQKINITINAIPSTLLHPQDTTILVNETLDITCRFTAKPKANITWLRGVSESPDISIILMTSTDTNNDPYTITTSTLSWKTPDESVRRTVSDNYTCKAVNSVGMEISEQINMDIHFSPSISVTTSNNSEIIERNNVTLTCLVSSNPVSDIKLHNMTNNETMDTINNVNEAQYKFISIHCLDTGKYLFTANNDIPEPSYKVTLALYIDVMCPPSKIHQIPRSGVEGVPTGQNFTLEVEILSNPEPNVTQESWSFVDYNGTIHDSLPDNVISYIQPGTGRLTIKAILTIINTDKINYGNYTLNTGNQFGNMTPVTLGIAPKGPPSSPSIPRLMDKSAVSIKINWTAGFNGGLQQTFTVVYMTEGNEKEYKEMVTTDPDVNKGDIIAYKLTNNMTIKANTTYIVRIQAENSFEGGSKVDGQPATYSTLDDKEQSFHEIDHCGNSVRPGVVILVHKIMPKCQVRCNRYYKSHLAVCGSGYDHLSGKRGKDTPVSQFLSSTFETVLFAIPRASAMTYCLETIRHMFSLSGVDGTTYADLKIIGKPSETGMIHGEENKVTYTDIKFIKS</sequence>
<organism evidence="9 10">
    <name type="scientific">Paralvinella palmiformis</name>
    <dbReference type="NCBI Taxonomy" id="53620"/>
    <lineage>
        <taxon>Eukaryota</taxon>
        <taxon>Metazoa</taxon>
        <taxon>Spiralia</taxon>
        <taxon>Lophotrochozoa</taxon>
        <taxon>Annelida</taxon>
        <taxon>Polychaeta</taxon>
        <taxon>Sedentaria</taxon>
        <taxon>Canalipalpata</taxon>
        <taxon>Terebellida</taxon>
        <taxon>Terebelliformia</taxon>
        <taxon>Alvinellidae</taxon>
        <taxon>Paralvinella</taxon>
    </lineage>
</organism>
<evidence type="ECO:0000256" key="6">
    <source>
        <dbReference type="SAM" id="MobiDB-lite"/>
    </source>
</evidence>
<dbReference type="SUPFAM" id="SSF48726">
    <property type="entry name" value="Immunoglobulin"/>
    <property type="match status" value="3"/>
</dbReference>
<dbReference type="SMART" id="SM00060">
    <property type="entry name" value="FN3"/>
    <property type="match status" value="1"/>
</dbReference>
<dbReference type="PANTHER" id="PTHR11640">
    <property type="entry name" value="NEPHRIN"/>
    <property type="match status" value="1"/>
</dbReference>
<evidence type="ECO:0000256" key="5">
    <source>
        <dbReference type="ARBA" id="ARBA00023319"/>
    </source>
</evidence>
<evidence type="ECO:0000256" key="2">
    <source>
        <dbReference type="ARBA" id="ARBA00023136"/>
    </source>
</evidence>
<accession>A0AAD9ITA2</accession>
<keyword evidence="4" id="KW-0325">Glycoprotein</keyword>
<evidence type="ECO:0000259" key="8">
    <source>
        <dbReference type="PROSITE" id="PS50853"/>
    </source>
</evidence>
<dbReference type="InterPro" id="IPR003961">
    <property type="entry name" value="FN3_dom"/>
</dbReference>
<gene>
    <name evidence="9" type="ORF">LSH36_1314g00005</name>
</gene>
<evidence type="ECO:0000313" key="10">
    <source>
        <dbReference type="Proteomes" id="UP001208570"/>
    </source>
</evidence>
<evidence type="ECO:0000313" key="9">
    <source>
        <dbReference type="EMBL" id="KAK2140562.1"/>
    </source>
</evidence>
<dbReference type="PROSITE" id="PS50853">
    <property type="entry name" value="FN3"/>
    <property type="match status" value="1"/>
</dbReference>
<dbReference type="CDD" id="cd00063">
    <property type="entry name" value="FN3"/>
    <property type="match status" value="1"/>
</dbReference>
<dbReference type="InterPro" id="IPR051275">
    <property type="entry name" value="Cell_adhesion_signaling"/>
</dbReference>
<dbReference type="GO" id="GO:0050839">
    <property type="term" value="F:cell adhesion molecule binding"/>
    <property type="evidence" value="ECO:0007669"/>
    <property type="project" value="TreeGrafter"/>
</dbReference>
<dbReference type="SUPFAM" id="SSF49265">
    <property type="entry name" value="Fibronectin type III"/>
    <property type="match status" value="1"/>
</dbReference>
<reference evidence="9" key="1">
    <citation type="journal article" date="2023" name="Mol. Biol. Evol.">
        <title>Third-Generation Sequencing Reveals the Adaptive Role of the Epigenome in Three Deep-Sea Polychaetes.</title>
        <authorList>
            <person name="Perez M."/>
            <person name="Aroh O."/>
            <person name="Sun Y."/>
            <person name="Lan Y."/>
            <person name="Juniper S.K."/>
            <person name="Young C.R."/>
            <person name="Angers B."/>
            <person name="Qian P.Y."/>
        </authorList>
    </citation>
    <scope>NUCLEOTIDE SEQUENCE</scope>
    <source>
        <strain evidence="9">P08H-3</strain>
    </source>
</reference>
<dbReference type="PANTHER" id="PTHR11640:SF31">
    <property type="entry name" value="IRREGULAR CHIASM C-ROUGHEST PROTEIN-RELATED"/>
    <property type="match status" value="1"/>
</dbReference>
<dbReference type="InterPro" id="IPR036116">
    <property type="entry name" value="FN3_sf"/>
</dbReference>
<keyword evidence="3" id="KW-1015">Disulfide bond</keyword>
<feature type="region of interest" description="Disordered" evidence="6">
    <location>
        <begin position="43"/>
        <end position="64"/>
    </location>
</feature>
<dbReference type="Pfam" id="PF13927">
    <property type="entry name" value="Ig_3"/>
    <property type="match status" value="1"/>
</dbReference>
<evidence type="ECO:0000256" key="1">
    <source>
        <dbReference type="ARBA" id="ARBA00004479"/>
    </source>
</evidence>
<dbReference type="InterPro" id="IPR007110">
    <property type="entry name" value="Ig-like_dom"/>
</dbReference>
<dbReference type="Gene3D" id="2.60.40.10">
    <property type="entry name" value="Immunoglobulins"/>
    <property type="match status" value="3"/>
</dbReference>
<dbReference type="Proteomes" id="UP001208570">
    <property type="component" value="Unassembled WGS sequence"/>
</dbReference>
<keyword evidence="5" id="KW-0393">Immunoglobulin domain</keyword>
<dbReference type="GO" id="GO:0005911">
    <property type="term" value="C:cell-cell junction"/>
    <property type="evidence" value="ECO:0007669"/>
    <property type="project" value="TreeGrafter"/>
</dbReference>
<comment type="caution">
    <text evidence="9">The sequence shown here is derived from an EMBL/GenBank/DDBJ whole genome shotgun (WGS) entry which is preliminary data.</text>
</comment>
<dbReference type="GO" id="GO:0098609">
    <property type="term" value="P:cell-cell adhesion"/>
    <property type="evidence" value="ECO:0007669"/>
    <property type="project" value="TreeGrafter"/>
</dbReference>
<keyword evidence="2" id="KW-0472">Membrane</keyword>
<evidence type="ECO:0000256" key="4">
    <source>
        <dbReference type="ARBA" id="ARBA00023180"/>
    </source>
</evidence>
<protein>
    <submittedName>
        <fullName evidence="9">Uncharacterized protein</fullName>
    </submittedName>
</protein>
<proteinExistence type="predicted"/>
<name>A0AAD9ITA2_9ANNE</name>
<keyword evidence="10" id="KW-1185">Reference proteome</keyword>
<comment type="subcellular location">
    <subcellularLocation>
        <location evidence="1">Membrane</location>
        <topology evidence="1">Single-pass type I membrane protein</topology>
    </subcellularLocation>
</comment>